<gene>
    <name evidence="4" type="primary">phoP_1</name>
    <name evidence="4" type="ORF">NCTC10786_05295</name>
</gene>
<dbReference type="Gene3D" id="1.10.10.10">
    <property type="entry name" value="Winged helix-like DNA-binding domain superfamily/Winged helix DNA-binding domain"/>
    <property type="match status" value="1"/>
</dbReference>
<evidence type="ECO:0000259" key="3">
    <source>
        <dbReference type="PROSITE" id="PS51755"/>
    </source>
</evidence>
<dbReference type="CDD" id="cd00383">
    <property type="entry name" value="trans_reg_C"/>
    <property type="match status" value="1"/>
</dbReference>
<dbReference type="InterPro" id="IPR001867">
    <property type="entry name" value="OmpR/PhoB-type_DNA-bd"/>
</dbReference>
<evidence type="ECO:0000256" key="1">
    <source>
        <dbReference type="ARBA" id="ARBA00023125"/>
    </source>
</evidence>
<dbReference type="GO" id="GO:0006355">
    <property type="term" value="P:regulation of DNA-templated transcription"/>
    <property type="evidence" value="ECO:0007669"/>
    <property type="project" value="InterPro"/>
</dbReference>
<dbReference type="AlphaFoldDB" id="A0A2X2YQG0"/>
<evidence type="ECO:0000313" key="5">
    <source>
        <dbReference type="Proteomes" id="UP000251584"/>
    </source>
</evidence>
<evidence type="ECO:0000256" key="2">
    <source>
        <dbReference type="PROSITE-ProRule" id="PRU01091"/>
    </source>
</evidence>
<proteinExistence type="predicted"/>
<organism evidence="4 5">
    <name type="scientific">Citrobacter koseri</name>
    <name type="common">Citrobacter diversus</name>
    <dbReference type="NCBI Taxonomy" id="545"/>
    <lineage>
        <taxon>Bacteria</taxon>
        <taxon>Pseudomonadati</taxon>
        <taxon>Pseudomonadota</taxon>
        <taxon>Gammaproteobacteria</taxon>
        <taxon>Enterobacterales</taxon>
        <taxon>Enterobacteriaceae</taxon>
        <taxon>Citrobacter</taxon>
    </lineage>
</organism>
<dbReference type="PROSITE" id="PS51755">
    <property type="entry name" value="OMPR_PHOB"/>
    <property type="match status" value="1"/>
</dbReference>
<sequence length="49" mass="5570">METLIRNNGKVVSKDSLMLQLYPDAELRESHTIDVLMGRLRKKIQGAIS</sequence>
<evidence type="ECO:0000313" key="4">
    <source>
        <dbReference type="EMBL" id="SQB40199.1"/>
    </source>
</evidence>
<reference evidence="4 5" key="1">
    <citation type="submission" date="2018-06" db="EMBL/GenBank/DDBJ databases">
        <authorList>
            <consortium name="Pathogen Informatics"/>
            <person name="Doyle S."/>
        </authorList>
    </citation>
    <scope>NUCLEOTIDE SEQUENCE [LARGE SCALE GENOMIC DNA]</scope>
    <source>
        <strain evidence="4 5">NCTC10786</strain>
    </source>
</reference>
<feature type="DNA-binding region" description="OmpR/PhoB-type" evidence="2">
    <location>
        <begin position="1"/>
        <end position="49"/>
    </location>
</feature>
<keyword evidence="1 2" id="KW-0238">DNA-binding</keyword>
<dbReference type="InterPro" id="IPR016032">
    <property type="entry name" value="Sig_transdc_resp-reg_C-effctor"/>
</dbReference>
<name>A0A2X2YQG0_CITKO</name>
<accession>A0A2X2YQG0</accession>
<feature type="domain" description="OmpR/PhoB-type" evidence="3">
    <location>
        <begin position="1"/>
        <end position="49"/>
    </location>
</feature>
<dbReference type="EMBL" id="UAVY01000009">
    <property type="protein sequence ID" value="SQB40199.1"/>
    <property type="molecule type" value="Genomic_DNA"/>
</dbReference>
<protein>
    <submittedName>
        <fullName evidence="4">DNA-binding transcriptional regulator PhoP</fullName>
    </submittedName>
</protein>
<dbReference type="Proteomes" id="UP000251584">
    <property type="component" value="Unassembled WGS sequence"/>
</dbReference>
<dbReference type="Pfam" id="PF00486">
    <property type="entry name" value="Trans_reg_C"/>
    <property type="match status" value="1"/>
</dbReference>
<dbReference type="InterPro" id="IPR036388">
    <property type="entry name" value="WH-like_DNA-bd_sf"/>
</dbReference>
<dbReference type="GO" id="GO:0003677">
    <property type="term" value="F:DNA binding"/>
    <property type="evidence" value="ECO:0007669"/>
    <property type="project" value="UniProtKB-UniRule"/>
</dbReference>
<dbReference type="SUPFAM" id="SSF46894">
    <property type="entry name" value="C-terminal effector domain of the bipartite response regulators"/>
    <property type="match status" value="1"/>
</dbReference>
<dbReference type="GO" id="GO:0000160">
    <property type="term" value="P:phosphorelay signal transduction system"/>
    <property type="evidence" value="ECO:0007669"/>
    <property type="project" value="InterPro"/>
</dbReference>